<accession>A0ABT2J8S6</accession>
<organism evidence="2 3">
    <name type="scientific">Actinophytocola gossypii</name>
    <dbReference type="NCBI Taxonomy" id="2812003"/>
    <lineage>
        <taxon>Bacteria</taxon>
        <taxon>Bacillati</taxon>
        <taxon>Actinomycetota</taxon>
        <taxon>Actinomycetes</taxon>
        <taxon>Pseudonocardiales</taxon>
        <taxon>Pseudonocardiaceae</taxon>
    </lineage>
</organism>
<sequence length="235" mass="25674">MTEPQPVMEQAEQDRLTRQVGRALLTVAGQDWTQVRAEYRSAGRHVEVDVFVSGPDGQPRPVRPPQEVVDGLGRLRQGMYRPGRGTWLSALYLLDPPSSFSAEFEPDVEPRWRRVPPPIGFADELRFFPRADEHIPDWFRQRAGLPPAGGEQPPNAPPTPPAGAPATPQQQPAHPTPPHGAPQPPHQPGPPHQSGRPGQPGPPHQPGQPHQPGPPHTPPHGGQQFHGTTPARPAW</sequence>
<evidence type="ECO:0000313" key="3">
    <source>
        <dbReference type="Proteomes" id="UP001156441"/>
    </source>
</evidence>
<feature type="compositionally biased region" description="Pro residues" evidence="1">
    <location>
        <begin position="154"/>
        <end position="163"/>
    </location>
</feature>
<evidence type="ECO:0000313" key="2">
    <source>
        <dbReference type="EMBL" id="MCT2583969.1"/>
    </source>
</evidence>
<dbReference type="InterPro" id="IPR036170">
    <property type="entry name" value="YezG-like_sf"/>
</dbReference>
<feature type="region of interest" description="Disordered" evidence="1">
    <location>
        <begin position="141"/>
        <end position="235"/>
    </location>
</feature>
<dbReference type="Proteomes" id="UP001156441">
    <property type="component" value="Unassembled WGS sequence"/>
</dbReference>
<reference evidence="2 3" key="1">
    <citation type="submission" date="2021-02" db="EMBL/GenBank/DDBJ databases">
        <title>Actinophytocola xerophila sp. nov., isolated from soil of cotton cropping field.</title>
        <authorList>
            <person name="Huang R."/>
            <person name="Chen X."/>
            <person name="Ge X."/>
            <person name="Liu W."/>
        </authorList>
    </citation>
    <scope>NUCLEOTIDE SEQUENCE [LARGE SCALE GENOMIC DNA]</scope>
    <source>
        <strain evidence="2 3">S1-96</strain>
    </source>
</reference>
<feature type="compositionally biased region" description="Pro residues" evidence="1">
    <location>
        <begin position="174"/>
        <end position="191"/>
    </location>
</feature>
<protein>
    <submittedName>
        <fullName evidence="2">Uncharacterized protein</fullName>
    </submittedName>
</protein>
<proteinExistence type="predicted"/>
<keyword evidence="3" id="KW-1185">Reference proteome</keyword>
<dbReference type="SUPFAM" id="SSF160424">
    <property type="entry name" value="BH3703-like"/>
    <property type="match status" value="1"/>
</dbReference>
<evidence type="ECO:0000256" key="1">
    <source>
        <dbReference type="SAM" id="MobiDB-lite"/>
    </source>
</evidence>
<dbReference type="EMBL" id="JAFFZE010000010">
    <property type="protein sequence ID" value="MCT2583969.1"/>
    <property type="molecule type" value="Genomic_DNA"/>
</dbReference>
<dbReference type="RefSeq" id="WP_260191346.1">
    <property type="nucleotide sequence ID" value="NZ_JAFFZE010000010.1"/>
</dbReference>
<feature type="compositionally biased region" description="Low complexity" evidence="1">
    <location>
        <begin position="164"/>
        <end position="173"/>
    </location>
</feature>
<comment type="caution">
    <text evidence="2">The sequence shown here is derived from an EMBL/GenBank/DDBJ whole genome shotgun (WGS) entry which is preliminary data.</text>
</comment>
<name>A0ABT2J8S6_9PSEU</name>
<gene>
    <name evidence="2" type="ORF">JT362_12665</name>
</gene>
<feature type="compositionally biased region" description="Pro residues" evidence="1">
    <location>
        <begin position="199"/>
        <end position="218"/>
    </location>
</feature>